<evidence type="ECO:0000313" key="2">
    <source>
        <dbReference type="Proteomes" id="UP000194546"/>
    </source>
</evidence>
<comment type="caution">
    <text evidence="1">The sequence shown here is derived from an EMBL/GenBank/DDBJ whole genome shotgun (WGS) entry which is preliminary data.</text>
</comment>
<dbReference type="Proteomes" id="UP000194546">
    <property type="component" value="Unassembled WGS sequence"/>
</dbReference>
<dbReference type="EMBL" id="NBTY01000160">
    <property type="protein sequence ID" value="OTP69013.1"/>
    <property type="molecule type" value="Genomic_DNA"/>
</dbReference>
<dbReference type="AlphaFoldDB" id="A0A242ME52"/>
<evidence type="ECO:0000313" key="1">
    <source>
        <dbReference type="EMBL" id="OTP69013.1"/>
    </source>
</evidence>
<organism evidence="1 2">
    <name type="scientific">Caballeronia sordidicola</name>
    <name type="common">Burkholderia sordidicola</name>
    <dbReference type="NCBI Taxonomy" id="196367"/>
    <lineage>
        <taxon>Bacteria</taxon>
        <taxon>Pseudomonadati</taxon>
        <taxon>Pseudomonadota</taxon>
        <taxon>Betaproteobacteria</taxon>
        <taxon>Burkholderiales</taxon>
        <taxon>Burkholderiaceae</taxon>
        <taxon>Caballeronia</taxon>
    </lineage>
</organism>
<proteinExistence type="predicted"/>
<reference evidence="1 2" key="1">
    <citation type="submission" date="2017-03" db="EMBL/GenBank/DDBJ databases">
        <title>Genome analysis of strain PAMC 26510.</title>
        <authorList>
            <person name="Oh H.-M."/>
            <person name="Yang J.-A."/>
        </authorList>
    </citation>
    <scope>NUCLEOTIDE SEQUENCE [LARGE SCALE GENOMIC DNA]</scope>
    <source>
        <strain evidence="1 2">PAMC 26510</strain>
    </source>
</reference>
<sequence length="42" mass="4984">MPGMRSRVEREGKRRVQMEKAGIESGRHFLTRKNNHIRTGLY</sequence>
<gene>
    <name evidence="1" type="ORF">PAMC26510_27795</name>
</gene>
<protein>
    <submittedName>
        <fullName evidence="1">Uncharacterized protein</fullName>
    </submittedName>
</protein>
<accession>A0A242ME52</accession>
<name>A0A242ME52_CABSO</name>